<dbReference type="Gene3D" id="1.20.1280.50">
    <property type="match status" value="1"/>
</dbReference>
<gene>
    <name evidence="2" type="ORF">CVLEPA_LOCUS31327</name>
</gene>
<accession>A0ABP0H4E7</accession>
<evidence type="ECO:0000313" key="3">
    <source>
        <dbReference type="Proteomes" id="UP001642483"/>
    </source>
</evidence>
<comment type="caution">
    <text evidence="2">The sequence shown here is derived from an EMBL/GenBank/DDBJ whole genome shotgun (WGS) entry which is preliminary data.</text>
</comment>
<dbReference type="InterPro" id="IPR036047">
    <property type="entry name" value="F-box-like_dom_sf"/>
</dbReference>
<reference evidence="2 3" key="1">
    <citation type="submission" date="2024-02" db="EMBL/GenBank/DDBJ databases">
        <authorList>
            <person name="Daric V."/>
            <person name="Darras S."/>
        </authorList>
    </citation>
    <scope>NUCLEOTIDE SEQUENCE [LARGE SCALE GENOMIC DNA]</scope>
</reference>
<keyword evidence="3" id="KW-1185">Reference proteome</keyword>
<proteinExistence type="predicted"/>
<name>A0ABP0H4E7_CLALP</name>
<dbReference type="CDD" id="cd22106">
    <property type="entry name" value="F-box_FBXO36"/>
    <property type="match status" value="1"/>
</dbReference>
<dbReference type="SUPFAM" id="SSF81383">
    <property type="entry name" value="F-box domain"/>
    <property type="match status" value="1"/>
</dbReference>
<dbReference type="EMBL" id="CAWYQH010000174">
    <property type="protein sequence ID" value="CAK8697829.1"/>
    <property type="molecule type" value="Genomic_DNA"/>
</dbReference>
<dbReference type="Pfam" id="PF12937">
    <property type="entry name" value="F-box-like"/>
    <property type="match status" value="1"/>
</dbReference>
<dbReference type="Proteomes" id="UP001642483">
    <property type="component" value="Unassembled WGS sequence"/>
</dbReference>
<dbReference type="InterPro" id="IPR001810">
    <property type="entry name" value="F-box_dom"/>
</dbReference>
<feature type="domain" description="F-box" evidence="1">
    <location>
        <begin position="105"/>
        <end position="141"/>
    </location>
</feature>
<evidence type="ECO:0000313" key="2">
    <source>
        <dbReference type="EMBL" id="CAK8697829.1"/>
    </source>
</evidence>
<protein>
    <recommendedName>
        <fullName evidence="1">F-box domain-containing protein</fullName>
    </recommendedName>
</protein>
<sequence>MLSLVKNGVLLDVSEQAPSPSKDFVNMMVTTNEVIWRYWRINPQCLKSDVKIAPTETKENHHDFLHNLDLHSEVKRVFGENTLTYVKSLCEGHFDHFVRISNALQIYIISFMDLEDIAKLSQTNKHFHELCDSEQLWEHIVERHCDTVTPDMKLYAGEVGWKHVFFTNKLQLQAQIRRHQQRTLFADAKSH</sequence>
<evidence type="ECO:0000259" key="1">
    <source>
        <dbReference type="Pfam" id="PF12937"/>
    </source>
</evidence>
<organism evidence="2 3">
    <name type="scientific">Clavelina lepadiformis</name>
    <name type="common">Light-bulb sea squirt</name>
    <name type="synonym">Ascidia lepadiformis</name>
    <dbReference type="NCBI Taxonomy" id="159417"/>
    <lineage>
        <taxon>Eukaryota</taxon>
        <taxon>Metazoa</taxon>
        <taxon>Chordata</taxon>
        <taxon>Tunicata</taxon>
        <taxon>Ascidiacea</taxon>
        <taxon>Aplousobranchia</taxon>
        <taxon>Clavelinidae</taxon>
        <taxon>Clavelina</taxon>
    </lineage>
</organism>